<comment type="subcellular location">
    <subcellularLocation>
        <location evidence="1">Mitochondrion</location>
    </subcellularLocation>
</comment>
<name>D2UXF1_NAEGR</name>
<accession>D2UXF1</accession>
<organism evidence="6">
    <name type="scientific">Naegleria gruberi</name>
    <name type="common">Amoeba</name>
    <dbReference type="NCBI Taxonomy" id="5762"/>
    <lineage>
        <taxon>Eukaryota</taxon>
        <taxon>Discoba</taxon>
        <taxon>Heterolobosea</taxon>
        <taxon>Tetramitia</taxon>
        <taxon>Eutetramitia</taxon>
        <taxon>Vahlkampfiidae</taxon>
        <taxon>Naegleria</taxon>
    </lineage>
</organism>
<dbReference type="EMBL" id="GG738845">
    <property type="protein sequence ID" value="EFC50274.1"/>
    <property type="molecule type" value="Genomic_DNA"/>
</dbReference>
<keyword evidence="2" id="KW-0809">Transit peptide</keyword>
<dbReference type="InParanoid" id="D2UXF1"/>
<evidence type="ECO:0000256" key="1">
    <source>
        <dbReference type="ARBA" id="ARBA00004173"/>
    </source>
</evidence>
<dbReference type="AlphaFoldDB" id="D2UXF1"/>
<feature type="region of interest" description="Disordered" evidence="4">
    <location>
        <begin position="1"/>
        <end position="24"/>
    </location>
</feature>
<dbReference type="Pfam" id="PF07961">
    <property type="entry name" value="MBA1"/>
    <property type="match status" value="1"/>
</dbReference>
<dbReference type="OrthoDB" id="10254967at2759"/>
<keyword evidence="6" id="KW-1185">Reference proteome</keyword>
<proteinExistence type="predicted"/>
<keyword evidence="3" id="KW-0496">Mitochondrion</keyword>
<dbReference type="GO" id="GO:0032979">
    <property type="term" value="P:protein insertion into mitochondrial inner membrane from matrix"/>
    <property type="evidence" value="ECO:0007669"/>
    <property type="project" value="InterPro"/>
</dbReference>
<dbReference type="OMA" id="KQWMIAG"/>
<dbReference type="InterPro" id="IPR051975">
    <property type="entry name" value="mtLSU_mL45"/>
</dbReference>
<dbReference type="InterPro" id="IPR024621">
    <property type="entry name" value="Mba1"/>
</dbReference>
<protein>
    <submittedName>
        <fullName evidence="5">Predicted protein</fullName>
    </submittedName>
</protein>
<evidence type="ECO:0000313" key="6">
    <source>
        <dbReference type="Proteomes" id="UP000006671"/>
    </source>
</evidence>
<dbReference type="PANTHER" id="PTHR28554">
    <property type="entry name" value="39S RIBOSOMAL PROTEIN L45, MITOCHONDRIAL"/>
    <property type="match status" value="1"/>
</dbReference>
<gene>
    <name evidence="5" type="ORF">NAEGRDRAFT_61100</name>
</gene>
<dbReference type="GeneID" id="8863738"/>
<evidence type="ECO:0000256" key="3">
    <source>
        <dbReference type="ARBA" id="ARBA00023128"/>
    </source>
</evidence>
<dbReference type="VEuPathDB" id="AmoebaDB:NAEGRDRAFT_61100"/>
<dbReference type="Proteomes" id="UP000006671">
    <property type="component" value="Unassembled WGS sequence"/>
</dbReference>
<dbReference type="Gene3D" id="3.10.450.240">
    <property type="match status" value="1"/>
</dbReference>
<sequence length="254" mass="29345">MNQEQFRGIKSNPKAGKSQKGQSLFTRQKPSVTFLEEIAEPYIPKLYSTNNPSSGIKETFSRLWFQFLKVLSHNRSLFRIFRRLGSQFGVKGNANFQKEVFEHFLEYKKGIANNDLKKLNKVCTSRVLTQLKRDSRHNSEKYQIELTTNSKPKVVHSFILDVNQNKEIAQVTVKMDLNEKLFSKQDIAGGKQQLNLESDENKVYYVVFEKPLDDFSKQWMIAGFVDPAKKYIEPTTKEIMYGGSAQKLTNANEI</sequence>
<evidence type="ECO:0000256" key="4">
    <source>
        <dbReference type="SAM" id="MobiDB-lite"/>
    </source>
</evidence>
<evidence type="ECO:0000313" key="5">
    <source>
        <dbReference type="EMBL" id="EFC50274.1"/>
    </source>
</evidence>
<reference evidence="5 6" key="1">
    <citation type="journal article" date="2010" name="Cell">
        <title>The genome of Naegleria gruberi illuminates early eukaryotic versatility.</title>
        <authorList>
            <person name="Fritz-Laylin L.K."/>
            <person name="Prochnik S.E."/>
            <person name="Ginger M.L."/>
            <person name="Dacks J.B."/>
            <person name="Carpenter M.L."/>
            <person name="Field M.C."/>
            <person name="Kuo A."/>
            <person name="Paredez A."/>
            <person name="Chapman J."/>
            <person name="Pham J."/>
            <person name="Shu S."/>
            <person name="Neupane R."/>
            <person name="Cipriano M."/>
            <person name="Mancuso J."/>
            <person name="Tu H."/>
            <person name="Salamov A."/>
            <person name="Lindquist E."/>
            <person name="Shapiro H."/>
            <person name="Lucas S."/>
            <person name="Grigoriev I.V."/>
            <person name="Cande W.Z."/>
            <person name="Fulton C."/>
            <person name="Rokhsar D.S."/>
            <person name="Dawson S.C."/>
        </authorList>
    </citation>
    <scope>NUCLEOTIDE SEQUENCE [LARGE SCALE GENOMIC DNA]</scope>
    <source>
        <strain evidence="5 6">NEG-M</strain>
    </source>
</reference>
<dbReference type="RefSeq" id="XP_002683018.1">
    <property type="nucleotide sequence ID" value="XM_002682972.1"/>
</dbReference>
<dbReference type="GO" id="GO:0005743">
    <property type="term" value="C:mitochondrial inner membrane"/>
    <property type="evidence" value="ECO:0007669"/>
    <property type="project" value="InterPro"/>
</dbReference>
<evidence type="ECO:0000256" key="2">
    <source>
        <dbReference type="ARBA" id="ARBA00022946"/>
    </source>
</evidence>
<dbReference type="KEGG" id="ngr:NAEGRDRAFT_61100"/>
<dbReference type="PANTHER" id="PTHR28554:SF1">
    <property type="entry name" value="LARGE RIBOSOMAL SUBUNIT PROTEIN ML45"/>
    <property type="match status" value="1"/>
</dbReference>